<dbReference type="OrthoDB" id="4893180at2759"/>
<name>A0A2T3YWM5_TRIA4</name>
<dbReference type="EMBL" id="KZ679269">
    <property type="protein sequence ID" value="PTB36959.1"/>
    <property type="molecule type" value="Genomic_DNA"/>
</dbReference>
<protein>
    <submittedName>
        <fullName evidence="2">Uncharacterized protein</fullName>
    </submittedName>
</protein>
<keyword evidence="1" id="KW-0175">Coiled coil</keyword>
<reference evidence="2 3" key="1">
    <citation type="submission" date="2016-07" db="EMBL/GenBank/DDBJ databases">
        <title>Multiple horizontal gene transfer events from other fungi enriched the ability of initially mycotrophic Trichoderma (Ascomycota) to feed on dead plant biomass.</title>
        <authorList>
            <consortium name="DOE Joint Genome Institute"/>
            <person name="Aerts A."/>
            <person name="Atanasova L."/>
            <person name="Chenthamara K."/>
            <person name="Zhang J."/>
            <person name="Grujic M."/>
            <person name="Henrissat B."/>
            <person name="Kuo A."/>
            <person name="Salamov A."/>
            <person name="Lipzen A."/>
            <person name="Labutti K."/>
            <person name="Barry K."/>
            <person name="Miao Y."/>
            <person name="Rahimi M.J."/>
            <person name="Shen Q."/>
            <person name="Grigoriev I.V."/>
            <person name="Kubicek C.P."/>
            <person name="Druzhinina I.S."/>
        </authorList>
    </citation>
    <scope>NUCLEOTIDE SEQUENCE [LARGE SCALE GENOMIC DNA]</scope>
    <source>
        <strain evidence="2 3">CBS 433.97</strain>
    </source>
</reference>
<accession>A0A2T3YWM5</accession>
<dbReference type="AlphaFoldDB" id="A0A2T3YWM5"/>
<gene>
    <name evidence="2" type="ORF">M441DRAFT_150207</name>
</gene>
<dbReference type="Proteomes" id="UP000240493">
    <property type="component" value="Unassembled WGS sequence"/>
</dbReference>
<proteinExistence type="predicted"/>
<evidence type="ECO:0000313" key="3">
    <source>
        <dbReference type="Proteomes" id="UP000240493"/>
    </source>
</evidence>
<evidence type="ECO:0000313" key="2">
    <source>
        <dbReference type="EMBL" id="PTB36959.1"/>
    </source>
</evidence>
<evidence type="ECO:0000256" key="1">
    <source>
        <dbReference type="SAM" id="Coils"/>
    </source>
</evidence>
<sequence length="184" mass="21231">MRGLSNFIFSRKRSFQQQPKQTLPPVSEESLEHPEVYREVLGQMARDMELQINKIFDYIDKVKRDLQYRLGNIRHHLEALETRIEELSVQLNMLNAKQSAAEYNARARDQNSLVTSREMYICPLRNPETNDDVRCPSTLGELEAYSGSELDALLQALGEPVPTATNHKLEIIKWALGIRSGRYK</sequence>
<keyword evidence="3" id="KW-1185">Reference proteome</keyword>
<organism evidence="2 3">
    <name type="scientific">Trichoderma asperellum (strain ATCC 204424 / CBS 433.97 / NBRC 101777)</name>
    <dbReference type="NCBI Taxonomy" id="1042311"/>
    <lineage>
        <taxon>Eukaryota</taxon>
        <taxon>Fungi</taxon>
        <taxon>Dikarya</taxon>
        <taxon>Ascomycota</taxon>
        <taxon>Pezizomycotina</taxon>
        <taxon>Sordariomycetes</taxon>
        <taxon>Hypocreomycetidae</taxon>
        <taxon>Hypocreales</taxon>
        <taxon>Hypocreaceae</taxon>
        <taxon>Trichoderma</taxon>
    </lineage>
</organism>
<feature type="coiled-coil region" evidence="1">
    <location>
        <begin position="70"/>
        <end position="97"/>
    </location>
</feature>